<name>A0AAV4XBU1_CAEEX</name>
<dbReference type="Proteomes" id="UP001054945">
    <property type="component" value="Unassembled WGS sequence"/>
</dbReference>
<proteinExistence type="predicted"/>
<accession>A0AAV4XBU1</accession>
<dbReference type="AlphaFoldDB" id="A0AAV4XBU1"/>
<evidence type="ECO:0000313" key="1">
    <source>
        <dbReference type="EMBL" id="GIY92721.1"/>
    </source>
</evidence>
<reference evidence="1 2" key="1">
    <citation type="submission" date="2021-06" db="EMBL/GenBank/DDBJ databases">
        <title>Caerostris extrusa draft genome.</title>
        <authorList>
            <person name="Kono N."/>
            <person name="Arakawa K."/>
        </authorList>
    </citation>
    <scope>NUCLEOTIDE SEQUENCE [LARGE SCALE GENOMIC DNA]</scope>
</reference>
<evidence type="ECO:0000313" key="2">
    <source>
        <dbReference type="Proteomes" id="UP001054945"/>
    </source>
</evidence>
<dbReference type="EMBL" id="BPLR01017579">
    <property type="protein sequence ID" value="GIY92721.1"/>
    <property type="molecule type" value="Genomic_DNA"/>
</dbReference>
<keyword evidence="2" id="KW-1185">Reference proteome</keyword>
<comment type="caution">
    <text evidence="1">The sequence shown here is derived from an EMBL/GenBank/DDBJ whole genome shotgun (WGS) entry which is preliminary data.</text>
</comment>
<organism evidence="1 2">
    <name type="scientific">Caerostris extrusa</name>
    <name type="common">Bark spider</name>
    <name type="synonym">Caerostris bankana</name>
    <dbReference type="NCBI Taxonomy" id="172846"/>
    <lineage>
        <taxon>Eukaryota</taxon>
        <taxon>Metazoa</taxon>
        <taxon>Ecdysozoa</taxon>
        <taxon>Arthropoda</taxon>
        <taxon>Chelicerata</taxon>
        <taxon>Arachnida</taxon>
        <taxon>Araneae</taxon>
        <taxon>Araneomorphae</taxon>
        <taxon>Entelegynae</taxon>
        <taxon>Araneoidea</taxon>
        <taxon>Araneidae</taxon>
        <taxon>Caerostris</taxon>
    </lineage>
</organism>
<protein>
    <submittedName>
        <fullName evidence="1">Uncharacterized protein</fullName>
    </submittedName>
</protein>
<sequence length="66" mass="7518">MLIQRINPKRPERRKIRVAEHLRPHGRAMDGGKAAGLPKIISDKASRIDLVGNDPEMLLVMHRDNQ</sequence>
<gene>
    <name evidence="1" type="ORF">CEXT_395421</name>
</gene>